<dbReference type="CDD" id="cd08492">
    <property type="entry name" value="PBP2_NikA_DppA_OppA_like_15"/>
    <property type="match status" value="1"/>
</dbReference>
<protein>
    <submittedName>
        <fullName evidence="6">ABC transporter substrate-binding protein</fullName>
    </submittedName>
</protein>
<keyword evidence="2" id="KW-0813">Transport</keyword>
<keyword evidence="3 4" id="KW-0732">Signal</keyword>
<dbReference type="PROSITE" id="PS51257">
    <property type="entry name" value="PROKAR_LIPOPROTEIN"/>
    <property type="match status" value="1"/>
</dbReference>
<evidence type="ECO:0000259" key="5">
    <source>
        <dbReference type="Pfam" id="PF00496"/>
    </source>
</evidence>
<evidence type="ECO:0000256" key="1">
    <source>
        <dbReference type="ARBA" id="ARBA00005695"/>
    </source>
</evidence>
<organism evidence="6 7">
    <name type="scientific">Aeromicrobium alkaliterrae</name>
    <dbReference type="NCBI Taxonomy" id="302168"/>
    <lineage>
        <taxon>Bacteria</taxon>
        <taxon>Bacillati</taxon>
        <taxon>Actinomycetota</taxon>
        <taxon>Actinomycetes</taxon>
        <taxon>Propionibacteriales</taxon>
        <taxon>Nocardioidaceae</taxon>
        <taxon>Aeromicrobium</taxon>
    </lineage>
</organism>
<evidence type="ECO:0000313" key="6">
    <source>
        <dbReference type="EMBL" id="GAA1750769.1"/>
    </source>
</evidence>
<dbReference type="InterPro" id="IPR000914">
    <property type="entry name" value="SBP_5_dom"/>
</dbReference>
<dbReference type="InterPro" id="IPR039424">
    <property type="entry name" value="SBP_5"/>
</dbReference>
<dbReference type="Gene3D" id="3.10.105.10">
    <property type="entry name" value="Dipeptide-binding Protein, Domain 3"/>
    <property type="match status" value="1"/>
</dbReference>
<dbReference type="PANTHER" id="PTHR30290">
    <property type="entry name" value="PERIPLASMIC BINDING COMPONENT OF ABC TRANSPORTER"/>
    <property type="match status" value="1"/>
</dbReference>
<feature type="signal peptide" evidence="4">
    <location>
        <begin position="1"/>
        <end position="21"/>
    </location>
</feature>
<proteinExistence type="inferred from homology"/>
<comment type="caution">
    <text evidence="6">The sequence shown here is derived from an EMBL/GenBank/DDBJ whole genome shotgun (WGS) entry which is preliminary data.</text>
</comment>
<dbReference type="PANTHER" id="PTHR30290:SF9">
    <property type="entry name" value="OLIGOPEPTIDE-BINDING PROTEIN APPA"/>
    <property type="match status" value="1"/>
</dbReference>
<comment type="similarity">
    <text evidence="1">Belongs to the bacterial solute-binding protein 5 family.</text>
</comment>
<dbReference type="Gene3D" id="3.40.190.10">
    <property type="entry name" value="Periplasmic binding protein-like II"/>
    <property type="match status" value="1"/>
</dbReference>
<dbReference type="Proteomes" id="UP001501057">
    <property type="component" value="Unassembled WGS sequence"/>
</dbReference>
<evidence type="ECO:0000313" key="7">
    <source>
        <dbReference type="Proteomes" id="UP001501057"/>
    </source>
</evidence>
<feature type="chain" id="PRO_5046296340" evidence="4">
    <location>
        <begin position="22"/>
        <end position="548"/>
    </location>
</feature>
<dbReference type="Pfam" id="PF00496">
    <property type="entry name" value="SBP_bac_5"/>
    <property type="match status" value="1"/>
</dbReference>
<gene>
    <name evidence="6" type="ORF">GCM10009710_33300</name>
</gene>
<name>A0ABN2K9B8_9ACTN</name>
<evidence type="ECO:0000256" key="4">
    <source>
        <dbReference type="SAM" id="SignalP"/>
    </source>
</evidence>
<dbReference type="InterPro" id="IPR030678">
    <property type="entry name" value="Peptide/Ni-bd"/>
</dbReference>
<evidence type="ECO:0000256" key="2">
    <source>
        <dbReference type="ARBA" id="ARBA00022448"/>
    </source>
</evidence>
<sequence length="548" mass="59618">MSRSARLLAGALAAAALTVSACSGSSSESRGSGEPVSGGSLTWAVETEPTTLNPQLNGQNRTHLILRNAYESLLYRDSDGGYVPWLADSYEVSSDARQFTFTLREDVTFSDGEPLTAAAVKVNFDHLNDPTYDENGAGQGPLAHLEEVVVIDERTVRFDLVDSFAPFLDYASNAFLISPSSYEEDSISAGGSQVHGTGPFVISDVASGQEVTFERRDDYDWAPANAGHQGPAYLDSVTYRFLPESSVRIGALTSEQVDVIEGIPGIDSATLSDNDEVTVARSSLIGAPWSIYFNTIFGPTQDESVRKAFVAAVDVDTILDSIYQGERTRAWSSLNASETQFYQPALEGSFGNDPDLANELLDAAGWSGRDDEGFRTNTAGERLTITLFQGASYVFDGRDTVLQAVQAQVKDVAGIDFDVQQVDDGTWAEHYVANDYGALDNAIIEPGSASLQWHWLPKELGGAVNFSNIDEDQVTTWLTQGWSTPDVATRAAIYQDLQTHVVAERAYVLPLVESEAQVATRDHVHGFRFRPYYNDPESAYDIWLDPAS</sequence>
<feature type="domain" description="Solute-binding protein family 5" evidence="5">
    <location>
        <begin position="82"/>
        <end position="438"/>
    </location>
</feature>
<keyword evidence="7" id="KW-1185">Reference proteome</keyword>
<accession>A0ABN2K9B8</accession>
<dbReference type="PIRSF" id="PIRSF002741">
    <property type="entry name" value="MppA"/>
    <property type="match status" value="1"/>
</dbReference>
<reference evidence="6 7" key="1">
    <citation type="journal article" date="2019" name="Int. J. Syst. Evol. Microbiol.">
        <title>The Global Catalogue of Microorganisms (GCM) 10K type strain sequencing project: providing services to taxonomists for standard genome sequencing and annotation.</title>
        <authorList>
            <consortium name="The Broad Institute Genomics Platform"/>
            <consortium name="The Broad Institute Genome Sequencing Center for Infectious Disease"/>
            <person name="Wu L."/>
            <person name="Ma J."/>
        </authorList>
    </citation>
    <scope>NUCLEOTIDE SEQUENCE [LARGE SCALE GENOMIC DNA]</scope>
    <source>
        <strain evidence="6 7">JCM 13518</strain>
    </source>
</reference>
<dbReference type="SUPFAM" id="SSF53850">
    <property type="entry name" value="Periplasmic binding protein-like II"/>
    <property type="match status" value="1"/>
</dbReference>
<dbReference type="EMBL" id="BAAAME010000005">
    <property type="protein sequence ID" value="GAA1750769.1"/>
    <property type="molecule type" value="Genomic_DNA"/>
</dbReference>
<evidence type="ECO:0000256" key="3">
    <source>
        <dbReference type="ARBA" id="ARBA00022729"/>
    </source>
</evidence>